<accession>A0A4Y2FQC4</accession>
<dbReference type="EMBL" id="BGPR01001038">
    <property type="protein sequence ID" value="GBM43690.1"/>
    <property type="molecule type" value="Genomic_DNA"/>
</dbReference>
<gene>
    <name evidence="1" type="ORF">AVEN_26557_1</name>
</gene>
<name>A0A4Y2FQC4_ARAVE</name>
<protein>
    <recommendedName>
        <fullName evidence="3">Tc1-like transposase DDE domain-containing protein</fullName>
    </recommendedName>
</protein>
<dbReference type="GO" id="GO:0003676">
    <property type="term" value="F:nucleic acid binding"/>
    <property type="evidence" value="ECO:0007669"/>
    <property type="project" value="InterPro"/>
</dbReference>
<comment type="caution">
    <text evidence="1">The sequence shown here is derived from an EMBL/GenBank/DDBJ whole genome shotgun (WGS) entry which is preliminary data.</text>
</comment>
<dbReference type="InterPro" id="IPR036397">
    <property type="entry name" value="RNaseH_sf"/>
</dbReference>
<proteinExistence type="predicted"/>
<keyword evidence="2" id="KW-1185">Reference proteome</keyword>
<organism evidence="1 2">
    <name type="scientific">Araneus ventricosus</name>
    <name type="common">Orbweaver spider</name>
    <name type="synonym">Epeira ventricosa</name>
    <dbReference type="NCBI Taxonomy" id="182803"/>
    <lineage>
        <taxon>Eukaryota</taxon>
        <taxon>Metazoa</taxon>
        <taxon>Ecdysozoa</taxon>
        <taxon>Arthropoda</taxon>
        <taxon>Chelicerata</taxon>
        <taxon>Arachnida</taxon>
        <taxon>Araneae</taxon>
        <taxon>Araneomorphae</taxon>
        <taxon>Entelegynae</taxon>
        <taxon>Araneoidea</taxon>
        <taxon>Araneidae</taxon>
        <taxon>Araneus</taxon>
    </lineage>
</organism>
<evidence type="ECO:0000313" key="1">
    <source>
        <dbReference type="EMBL" id="GBM43690.1"/>
    </source>
</evidence>
<reference evidence="1 2" key="1">
    <citation type="journal article" date="2019" name="Sci. Rep.">
        <title>Orb-weaving spider Araneus ventricosus genome elucidates the spidroin gene catalogue.</title>
        <authorList>
            <person name="Kono N."/>
            <person name="Nakamura H."/>
            <person name="Ohtoshi R."/>
            <person name="Moran D.A.P."/>
            <person name="Shinohara A."/>
            <person name="Yoshida Y."/>
            <person name="Fujiwara M."/>
            <person name="Mori M."/>
            <person name="Tomita M."/>
            <person name="Arakawa K."/>
        </authorList>
    </citation>
    <scope>NUCLEOTIDE SEQUENCE [LARGE SCALE GENOMIC DNA]</scope>
</reference>
<evidence type="ECO:0008006" key="3">
    <source>
        <dbReference type="Google" id="ProtNLM"/>
    </source>
</evidence>
<dbReference type="OrthoDB" id="25402at2759"/>
<dbReference type="Proteomes" id="UP000499080">
    <property type="component" value="Unassembled WGS sequence"/>
</dbReference>
<evidence type="ECO:0000313" key="2">
    <source>
        <dbReference type="Proteomes" id="UP000499080"/>
    </source>
</evidence>
<sequence>MAARSPELSPIEPVWDQLKRQMPLCHSVHDLEVGVQDLWVHLPPDNIRRLFNTMPDHVAACIAAGGGRERKAREMKAGERKAEERKITKLNPRRPTRLLIITLSECAKNLIGKKNILFKWSGAENL</sequence>
<dbReference type="Gene3D" id="3.30.420.10">
    <property type="entry name" value="Ribonuclease H-like superfamily/Ribonuclease H"/>
    <property type="match status" value="1"/>
</dbReference>
<dbReference type="AlphaFoldDB" id="A0A4Y2FQC4"/>